<protein>
    <submittedName>
        <fullName evidence="1">Uncharacterized protein</fullName>
    </submittedName>
</protein>
<dbReference type="HOGENOM" id="CLU_3015297_0_0_1"/>
<dbReference type="EMBL" id="KI276239">
    <property type="protein sequence ID" value="ESA21639.1"/>
    <property type="molecule type" value="Genomic_DNA"/>
</dbReference>
<dbReference type="AlphaFoldDB" id="U9UML8"/>
<evidence type="ECO:0000313" key="1">
    <source>
        <dbReference type="EMBL" id="ESA21639.1"/>
    </source>
</evidence>
<sequence length="56" mass="6231">MTALKSLENLVELYLDRTCITDIGVANLRKLTHLSKTRIKNESLRIIGNSAFSIGV</sequence>
<name>U9UML8_RHIID</name>
<proteinExistence type="predicted"/>
<accession>U9UML8</accession>
<reference evidence="1" key="1">
    <citation type="submission" date="2013-07" db="EMBL/GenBank/DDBJ databases">
        <title>The genome of an arbuscular mycorrhizal fungus provides insights into the evolution of the oldest plant symbiosis.</title>
        <authorList>
            <consortium name="DOE Joint Genome Institute"/>
            <person name="Tisserant E."/>
            <person name="Malbreil M."/>
            <person name="Kuo A."/>
            <person name="Kohler A."/>
            <person name="Symeonidi A."/>
            <person name="Balestrini R."/>
            <person name="Charron P."/>
            <person name="Duensing N."/>
            <person name="Frei-dit-Frey N."/>
            <person name="Gianinazzi-Pearson V."/>
            <person name="Gilbert B."/>
            <person name="Handa Y."/>
            <person name="Hijri M."/>
            <person name="Kaul R."/>
            <person name="Kawaguchi M."/>
            <person name="Krajinski F."/>
            <person name="Lammers P."/>
            <person name="Lapierre D."/>
            <person name="Masclaux F.G."/>
            <person name="Murat C."/>
            <person name="Morin E."/>
            <person name="Ndikumana S."/>
            <person name="Pagni M."/>
            <person name="Petitpierre D."/>
            <person name="Requena N."/>
            <person name="Rosikiewicz P."/>
            <person name="Riley R."/>
            <person name="Saito K."/>
            <person name="San Clemente H."/>
            <person name="Shapiro H."/>
            <person name="van Tuinen D."/>
            <person name="Becard G."/>
            <person name="Bonfante P."/>
            <person name="Paszkowski U."/>
            <person name="Shachar-Hill Y."/>
            <person name="Young J.P."/>
            <person name="Sanders I.R."/>
            <person name="Henrissat B."/>
            <person name="Rensing S.A."/>
            <person name="Grigoriev I.V."/>
            <person name="Corradi N."/>
            <person name="Roux C."/>
            <person name="Martin F."/>
        </authorList>
    </citation>
    <scope>NUCLEOTIDE SEQUENCE</scope>
    <source>
        <strain evidence="1">DAOM 197198</strain>
    </source>
</reference>
<gene>
    <name evidence="1" type="ORF">GLOINDRAFT_17237</name>
</gene>
<dbReference type="VEuPathDB" id="FungiDB:RhiirFUN_003986"/>
<organism evidence="1">
    <name type="scientific">Rhizophagus irregularis (strain DAOM 181602 / DAOM 197198 / MUCL 43194)</name>
    <name type="common">Arbuscular mycorrhizal fungus</name>
    <name type="synonym">Glomus intraradices</name>
    <dbReference type="NCBI Taxonomy" id="747089"/>
    <lineage>
        <taxon>Eukaryota</taxon>
        <taxon>Fungi</taxon>
        <taxon>Fungi incertae sedis</taxon>
        <taxon>Mucoromycota</taxon>
        <taxon>Glomeromycotina</taxon>
        <taxon>Glomeromycetes</taxon>
        <taxon>Glomerales</taxon>
        <taxon>Glomeraceae</taxon>
        <taxon>Rhizophagus</taxon>
    </lineage>
</organism>